<protein>
    <recommendedName>
        <fullName evidence="3">Lipoprotein</fullName>
    </recommendedName>
</protein>
<evidence type="ECO:0000313" key="2">
    <source>
        <dbReference type="Proteomes" id="UP000515733"/>
    </source>
</evidence>
<gene>
    <name evidence="1" type="ORF">DENOEST_1871</name>
</gene>
<dbReference type="KEGG" id="doe:DENOEST_1871"/>
<proteinExistence type="predicted"/>
<name>A0A6S6YMS3_9PROT</name>
<sequence length="139" mass="15419">MFKTGLIVAGAAVIAGCAPHLHQLRADSSPALVRGEFIHENPRRLTLTIGDRCYIAEGFKIHRHTNLAELQRRYRNTNPKHWDRIFAGLDRSHETYSAEPVPKSADGAELTCQLAWGAGKTPQGACQDKAGVEYQVHFD</sequence>
<dbReference type="AlphaFoldDB" id="A0A6S6YMS3"/>
<evidence type="ECO:0000313" key="1">
    <source>
        <dbReference type="EMBL" id="CAB1369036.1"/>
    </source>
</evidence>
<dbReference type="OrthoDB" id="8559994at2"/>
<dbReference type="Proteomes" id="UP000515733">
    <property type="component" value="Chromosome"/>
</dbReference>
<evidence type="ECO:0008006" key="3">
    <source>
        <dbReference type="Google" id="ProtNLM"/>
    </source>
</evidence>
<dbReference type="EMBL" id="LR778301">
    <property type="protein sequence ID" value="CAB1369036.1"/>
    <property type="molecule type" value="Genomic_DNA"/>
</dbReference>
<dbReference type="PROSITE" id="PS51257">
    <property type="entry name" value="PROKAR_LIPOPROTEIN"/>
    <property type="match status" value="1"/>
</dbReference>
<organism evidence="1 2">
    <name type="scientific">Denitratisoma oestradiolicum</name>
    <dbReference type="NCBI Taxonomy" id="311182"/>
    <lineage>
        <taxon>Bacteria</taxon>
        <taxon>Pseudomonadati</taxon>
        <taxon>Pseudomonadota</taxon>
        <taxon>Betaproteobacteria</taxon>
        <taxon>Nitrosomonadales</taxon>
        <taxon>Sterolibacteriaceae</taxon>
        <taxon>Denitratisoma</taxon>
    </lineage>
</organism>
<reference evidence="1 2" key="1">
    <citation type="submission" date="2020-03" db="EMBL/GenBank/DDBJ databases">
        <authorList>
            <consortium name="Genoscope - CEA"/>
            <person name="William W."/>
        </authorList>
    </citation>
    <scope>NUCLEOTIDE SEQUENCE [LARGE SCALE GENOMIC DNA]</scope>
    <source>
        <strain evidence="2">DSM 16959</strain>
    </source>
</reference>
<keyword evidence="2" id="KW-1185">Reference proteome</keyword>
<dbReference type="RefSeq" id="WP_145769044.1">
    <property type="nucleotide sequence ID" value="NZ_LR778301.1"/>
</dbReference>
<accession>A0A6S6YMS3</accession>